<feature type="transmembrane region" description="Helical" evidence="1">
    <location>
        <begin position="168"/>
        <end position="194"/>
    </location>
</feature>
<evidence type="ECO:0000313" key="3">
    <source>
        <dbReference type="EMBL" id="RED53383.1"/>
    </source>
</evidence>
<reference evidence="3 4" key="1">
    <citation type="submission" date="2018-07" db="EMBL/GenBank/DDBJ databases">
        <title>Genomic Encyclopedia of Type Strains, Phase III (KMG-III): the genomes of soil and plant-associated and newly described type strains.</title>
        <authorList>
            <person name="Whitman W."/>
        </authorList>
    </citation>
    <scope>NUCLEOTIDE SEQUENCE [LARGE SCALE GENOMIC DNA]</scope>
    <source>
        <strain evidence="3 4">CECT 8488</strain>
    </source>
</reference>
<dbReference type="SUPFAM" id="SSF48317">
    <property type="entry name" value="Acid phosphatase/Vanadium-dependent haloperoxidase"/>
    <property type="match status" value="1"/>
</dbReference>
<dbReference type="AlphaFoldDB" id="A0A3D9HV45"/>
<evidence type="ECO:0000259" key="2">
    <source>
        <dbReference type="Pfam" id="PF01569"/>
    </source>
</evidence>
<gene>
    <name evidence="3" type="ORF">DFP90_101171</name>
</gene>
<dbReference type="InterPro" id="IPR036938">
    <property type="entry name" value="PAP2/HPO_sf"/>
</dbReference>
<protein>
    <submittedName>
        <fullName evidence="3">PAP2 superfamily protein</fullName>
    </submittedName>
</protein>
<keyword evidence="4" id="KW-1185">Reference proteome</keyword>
<feature type="transmembrane region" description="Helical" evidence="1">
    <location>
        <begin position="107"/>
        <end position="125"/>
    </location>
</feature>
<dbReference type="EMBL" id="QRDW01000001">
    <property type="protein sequence ID" value="RED53383.1"/>
    <property type="molecule type" value="Genomic_DNA"/>
</dbReference>
<feature type="transmembrane region" description="Helical" evidence="1">
    <location>
        <begin position="206"/>
        <end position="225"/>
    </location>
</feature>
<dbReference type="Pfam" id="PF01569">
    <property type="entry name" value="PAP2"/>
    <property type="match status" value="1"/>
</dbReference>
<dbReference type="Gene3D" id="1.20.144.10">
    <property type="entry name" value="Phosphatidic acid phosphatase type 2/haloperoxidase"/>
    <property type="match status" value="1"/>
</dbReference>
<keyword evidence="1" id="KW-1133">Transmembrane helix</keyword>
<organism evidence="3 4">
    <name type="scientific">Aestuariispira insulae</name>
    <dbReference type="NCBI Taxonomy" id="1461337"/>
    <lineage>
        <taxon>Bacteria</taxon>
        <taxon>Pseudomonadati</taxon>
        <taxon>Pseudomonadota</taxon>
        <taxon>Alphaproteobacteria</taxon>
        <taxon>Rhodospirillales</taxon>
        <taxon>Kiloniellaceae</taxon>
        <taxon>Aestuariispira</taxon>
    </lineage>
</organism>
<dbReference type="OrthoDB" id="8477781at2"/>
<feature type="domain" description="Phosphatidic acid phosphatase type 2/haloperoxidase" evidence="2">
    <location>
        <begin position="107"/>
        <end position="221"/>
    </location>
</feature>
<dbReference type="InterPro" id="IPR000326">
    <property type="entry name" value="PAP2/HPO"/>
</dbReference>
<feature type="transmembrane region" description="Helical" evidence="1">
    <location>
        <begin position="19"/>
        <end position="39"/>
    </location>
</feature>
<accession>A0A3D9HV45</accession>
<comment type="caution">
    <text evidence="3">The sequence shown here is derived from an EMBL/GenBank/DDBJ whole genome shotgun (WGS) entry which is preliminary data.</text>
</comment>
<keyword evidence="1" id="KW-0472">Membrane</keyword>
<evidence type="ECO:0000256" key="1">
    <source>
        <dbReference type="SAM" id="Phobius"/>
    </source>
</evidence>
<keyword evidence="1" id="KW-0812">Transmembrane</keyword>
<name>A0A3D9HV45_9PROT</name>
<dbReference type="CDD" id="cd01610">
    <property type="entry name" value="PAP2_like"/>
    <property type="match status" value="1"/>
</dbReference>
<proteinExistence type="predicted"/>
<dbReference type="RefSeq" id="WP_115934534.1">
    <property type="nucleotide sequence ID" value="NZ_QRDW01000001.1"/>
</dbReference>
<sequence>MADNSYKYSDAGQHWRPGLIAGCTVLSVVWVGSLFWGPLVPIWDWLDRKAFFFLNGSLLESGAWSQLWAYLNTRAADIVWAILMALPLLWVMIFDRRWAPHERLARVLLIGFSMLIAVFIAKRLGGEIGRWSPSNDLRPFVDLSKMFPELQPKTGSNDSFPGDHGVTALIYFIGFVVFIKRPWLTVLAGFIVLANTMPRLMGGGHWISDVLVGAVGFTLATYPWMVGSPALQGLQRLVKPASDKLLWPVLRKIGISPD</sequence>
<dbReference type="Proteomes" id="UP000256845">
    <property type="component" value="Unassembled WGS sequence"/>
</dbReference>
<evidence type="ECO:0000313" key="4">
    <source>
        <dbReference type="Proteomes" id="UP000256845"/>
    </source>
</evidence>
<feature type="transmembrane region" description="Helical" evidence="1">
    <location>
        <begin position="77"/>
        <end position="95"/>
    </location>
</feature>